<evidence type="ECO:0000313" key="13">
    <source>
        <dbReference type="Proteomes" id="UP000024376"/>
    </source>
</evidence>
<dbReference type="AlphaFoldDB" id="A0A024S4Q6"/>
<dbReference type="GO" id="GO:0006508">
    <property type="term" value="P:proteolysis"/>
    <property type="evidence" value="ECO:0007669"/>
    <property type="project" value="UniProtKB-KW"/>
</dbReference>
<evidence type="ECO:0000256" key="4">
    <source>
        <dbReference type="ARBA" id="ARBA00022750"/>
    </source>
</evidence>
<feature type="disulfide bond" evidence="7">
    <location>
        <begin position="310"/>
        <end position="365"/>
    </location>
</feature>
<feature type="region of interest" description="Disordered" evidence="9">
    <location>
        <begin position="425"/>
        <end position="456"/>
    </location>
</feature>
<reference evidence="13" key="1">
    <citation type="journal article" date="2013" name="Ind. Biotechnol.">
        <title>Comparative genomics analysis of Trichoderma reesei strains.</title>
        <authorList>
            <person name="Koike H."/>
            <person name="Aerts A."/>
            <person name="LaButti K."/>
            <person name="Grigoriev I.V."/>
            <person name="Baker S.E."/>
        </authorList>
    </citation>
    <scope>NUCLEOTIDE SEQUENCE [LARGE SCALE GENOMIC DNA]</scope>
    <source>
        <strain evidence="13">ATCC 56765 / BCRC 32924 / NRRL 11460 / Rut C-30</strain>
    </source>
</reference>
<dbReference type="PRINTS" id="PR00792">
    <property type="entry name" value="PEPSIN"/>
</dbReference>
<dbReference type="PANTHER" id="PTHR47966:SF65">
    <property type="entry name" value="ASPARTIC-TYPE ENDOPEPTIDASE"/>
    <property type="match status" value="1"/>
</dbReference>
<evidence type="ECO:0000256" key="10">
    <source>
        <dbReference type="SAM" id="SignalP"/>
    </source>
</evidence>
<accession>A0A024S4Q6</accession>
<dbReference type="CDD" id="cd05474">
    <property type="entry name" value="SAP_like"/>
    <property type="match status" value="1"/>
</dbReference>
<evidence type="ECO:0000313" key="12">
    <source>
        <dbReference type="EMBL" id="ETS00068.1"/>
    </source>
</evidence>
<dbReference type="SUPFAM" id="SSF50630">
    <property type="entry name" value="Acid proteases"/>
    <property type="match status" value="1"/>
</dbReference>
<dbReference type="InterPro" id="IPR033876">
    <property type="entry name" value="SAP-like"/>
</dbReference>
<proteinExistence type="inferred from homology"/>
<evidence type="ECO:0000256" key="9">
    <source>
        <dbReference type="SAM" id="MobiDB-lite"/>
    </source>
</evidence>
<feature type="signal peptide" evidence="10">
    <location>
        <begin position="1"/>
        <end position="20"/>
    </location>
</feature>
<evidence type="ECO:0000256" key="3">
    <source>
        <dbReference type="ARBA" id="ARBA00022729"/>
    </source>
</evidence>
<dbReference type="OrthoDB" id="771136at2759"/>
<keyword evidence="7" id="KW-1015">Disulfide bond</keyword>
<dbReference type="PANTHER" id="PTHR47966">
    <property type="entry name" value="BETA-SITE APP-CLEAVING ENZYME, ISOFORM A-RELATED"/>
    <property type="match status" value="1"/>
</dbReference>
<evidence type="ECO:0000256" key="8">
    <source>
        <dbReference type="RuleBase" id="RU000454"/>
    </source>
</evidence>
<evidence type="ECO:0000256" key="2">
    <source>
        <dbReference type="ARBA" id="ARBA00022670"/>
    </source>
</evidence>
<dbReference type="InterPro" id="IPR001969">
    <property type="entry name" value="Aspartic_peptidase_AS"/>
</dbReference>
<evidence type="ECO:0000256" key="5">
    <source>
        <dbReference type="ARBA" id="ARBA00022801"/>
    </source>
</evidence>
<organism evidence="12 13">
    <name type="scientific">Hypocrea jecorina (strain ATCC 56765 / BCRC 32924 / NRRL 11460 / Rut C-30)</name>
    <name type="common">Trichoderma reesei</name>
    <dbReference type="NCBI Taxonomy" id="1344414"/>
    <lineage>
        <taxon>Eukaryota</taxon>
        <taxon>Fungi</taxon>
        <taxon>Dikarya</taxon>
        <taxon>Ascomycota</taxon>
        <taxon>Pezizomycotina</taxon>
        <taxon>Sordariomycetes</taxon>
        <taxon>Hypocreomycetidae</taxon>
        <taxon>Hypocreales</taxon>
        <taxon>Hypocreaceae</taxon>
        <taxon>Trichoderma</taxon>
    </lineage>
</organism>
<keyword evidence="3 10" id="KW-0732">Signal</keyword>
<sequence length="496" mass="53092">MRFVQYVSLAGLFAAATVSAGVVTVPFEKRNLNPDFAPSLLRRDGSVSLDAINNLTGGGYYAQFSVGTPPQKLSFLLDTGSSDTWVNSVTADLCTDEFTQQTVGEYCFRQFNPRRSSSYKASTEVFDITYLDGRRIRGNYFTDTVTINQANITGQKIGLALQSVRGTGILGLGFRENEAADTKYPTVIDNLVSQKVIPVPAFSLYLNDLQTSQGILLFGGVDTDKFHGGLATLPLQSLPPSIAETQDIVMYSVNLDGFSASDVDTPDVSAKAVLDSGSTITLLPDAVVQELFDEYDVLNIQGLPVPFIDCAKANIKDATFNFKFDGKTIKVPIDEMVLNNLAAASDEIMSDPSLSKFFKGWSGVCTFGMGSTKTFGIQSDEFVLLGDTFLRSAYVVYDLQNKQIGIAQATLNSTSSTIVEFKAGSKTIPGPASTGDDSDDSSDDSDEGNSTSSDDFLDSCNSDAQLDSAGAALHPTFSIALAGTLFTAVSMMMSVL</sequence>
<keyword evidence="5 8" id="KW-0378">Hydrolase</keyword>
<dbReference type="InterPro" id="IPR033121">
    <property type="entry name" value="PEPTIDASE_A1"/>
</dbReference>
<dbReference type="KEGG" id="trr:M419DRAFT_101849"/>
<protein>
    <submittedName>
        <fullName evidence="12">Putative aspartic endopeptidase</fullName>
    </submittedName>
</protein>
<evidence type="ECO:0000256" key="7">
    <source>
        <dbReference type="PIRSR" id="PIRSR601461-2"/>
    </source>
</evidence>
<feature type="chain" id="PRO_5001536983" evidence="10">
    <location>
        <begin position="21"/>
        <end position="496"/>
    </location>
</feature>
<dbReference type="Gene3D" id="2.40.70.10">
    <property type="entry name" value="Acid Proteases"/>
    <property type="match status" value="2"/>
</dbReference>
<dbReference type="Pfam" id="PF00026">
    <property type="entry name" value="Asp"/>
    <property type="match status" value="1"/>
</dbReference>
<feature type="active site" evidence="6">
    <location>
        <position position="275"/>
    </location>
</feature>
<dbReference type="HOGENOM" id="CLU_013253_9_3_1"/>
<dbReference type="InterPro" id="IPR001461">
    <property type="entry name" value="Aspartic_peptidase_A1"/>
</dbReference>
<dbReference type="InterPro" id="IPR021109">
    <property type="entry name" value="Peptidase_aspartic_dom_sf"/>
</dbReference>
<feature type="compositionally biased region" description="Acidic residues" evidence="9">
    <location>
        <begin position="436"/>
        <end position="447"/>
    </location>
</feature>
<gene>
    <name evidence="12" type="ORF">M419DRAFT_101849</name>
</gene>
<dbReference type="Proteomes" id="UP000024376">
    <property type="component" value="Unassembled WGS sequence"/>
</dbReference>
<comment type="similarity">
    <text evidence="1 8">Belongs to the peptidase A1 family.</text>
</comment>
<evidence type="ECO:0000256" key="1">
    <source>
        <dbReference type="ARBA" id="ARBA00007447"/>
    </source>
</evidence>
<dbReference type="PROSITE" id="PS00141">
    <property type="entry name" value="ASP_PROTEASE"/>
    <property type="match status" value="2"/>
</dbReference>
<evidence type="ECO:0000256" key="6">
    <source>
        <dbReference type="PIRSR" id="PIRSR601461-1"/>
    </source>
</evidence>
<keyword evidence="4 8" id="KW-0064">Aspartyl protease</keyword>
<evidence type="ECO:0000259" key="11">
    <source>
        <dbReference type="PROSITE" id="PS51767"/>
    </source>
</evidence>
<feature type="domain" description="Peptidase A1" evidence="11">
    <location>
        <begin position="60"/>
        <end position="407"/>
    </location>
</feature>
<keyword evidence="2 8" id="KW-0645">Protease</keyword>
<dbReference type="PROSITE" id="PS51767">
    <property type="entry name" value="PEPTIDASE_A1"/>
    <property type="match status" value="1"/>
</dbReference>
<dbReference type="EMBL" id="KI911154">
    <property type="protein sequence ID" value="ETS00068.1"/>
    <property type="molecule type" value="Genomic_DNA"/>
</dbReference>
<name>A0A024S4Q6_HYPJR</name>
<dbReference type="GO" id="GO:0004190">
    <property type="term" value="F:aspartic-type endopeptidase activity"/>
    <property type="evidence" value="ECO:0007669"/>
    <property type="project" value="UniProtKB-KW"/>
</dbReference>
<feature type="active site" evidence="6">
    <location>
        <position position="78"/>
    </location>
</feature>